<reference evidence="1 2" key="1">
    <citation type="journal article" date="2021" name="Sci. Rep.">
        <title>The genome of the diatom Chaetoceros tenuissimus carries an ancient integrated fragment of an extant virus.</title>
        <authorList>
            <person name="Hongo Y."/>
            <person name="Kimura K."/>
            <person name="Takaki Y."/>
            <person name="Yoshida Y."/>
            <person name="Baba S."/>
            <person name="Kobayashi G."/>
            <person name="Nagasaki K."/>
            <person name="Hano T."/>
            <person name="Tomaru Y."/>
        </authorList>
    </citation>
    <scope>NUCLEOTIDE SEQUENCE [LARGE SCALE GENOMIC DNA]</scope>
    <source>
        <strain evidence="1 2">NIES-3715</strain>
    </source>
</reference>
<keyword evidence="2" id="KW-1185">Reference proteome</keyword>
<evidence type="ECO:0000313" key="1">
    <source>
        <dbReference type="EMBL" id="GFH49015.1"/>
    </source>
</evidence>
<comment type="caution">
    <text evidence="1">The sequence shown here is derived from an EMBL/GenBank/DDBJ whole genome shotgun (WGS) entry which is preliminary data.</text>
</comment>
<protein>
    <submittedName>
        <fullName evidence="1">Uncharacterized protein</fullName>
    </submittedName>
</protein>
<accession>A0AAD3CPY5</accession>
<dbReference type="AlphaFoldDB" id="A0AAD3CPY5"/>
<dbReference type="Proteomes" id="UP001054902">
    <property type="component" value="Unassembled WGS sequence"/>
</dbReference>
<dbReference type="EMBL" id="BLLK01000029">
    <property type="protein sequence ID" value="GFH49015.1"/>
    <property type="molecule type" value="Genomic_DNA"/>
</dbReference>
<sequence length="341" mass="39891">MHKERNGLYSRNNIFDFYLFTIRDPFERAVSAFLYSHPENRIAEIPYKEWKSKNPEKFINMLKTQNESKIFVEFSKEYKRKANIHPRQYKSLFGENGVNLIAYNCFPTIENFATLLTQKNNLRNLSVTNKTYLENMVQNKKCDDLANMIMQRGLVWPEVMGHFYHDLNSITWNIGVGLIKHQNLLFSRNKTKLKQLKKCKNNQFVDDIVEDIGTSSSSHENVSTTIMIIRTEFLVRDWIQANVYLGQNATDIQVPQKKVRDSSNVFRPVINNLSSLGNENLCFSLEKEYSIYFSLLFSSVNLSHENLKDSIDIAKKNCGKWLNFDVAPKTLNEIHGQEWFN</sequence>
<name>A0AAD3CPY5_9STRA</name>
<evidence type="ECO:0000313" key="2">
    <source>
        <dbReference type="Proteomes" id="UP001054902"/>
    </source>
</evidence>
<proteinExistence type="predicted"/>
<organism evidence="1 2">
    <name type="scientific">Chaetoceros tenuissimus</name>
    <dbReference type="NCBI Taxonomy" id="426638"/>
    <lineage>
        <taxon>Eukaryota</taxon>
        <taxon>Sar</taxon>
        <taxon>Stramenopiles</taxon>
        <taxon>Ochrophyta</taxon>
        <taxon>Bacillariophyta</taxon>
        <taxon>Coscinodiscophyceae</taxon>
        <taxon>Chaetocerotophycidae</taxon>
        <taxon>Chaetocerotales</taxon>
        <taxon>Chaetocerotaceae</taxon>
        <taxon>Chaetoceros</taxon>
    </lineage>
</organism>
<gene>
    <name evidence="1" type="ORF">CTEN210_05491</name>
</gene>